<dbReference type="Gene3D" id="3.30.70.1560">
    <property type="entry name" value="Alpha-L RNA-binding motif"/>
    <property type="match status" value="1"/>
</dbReference>
<reference evidence="10" key="1">
    <citation type="submission" date="2016-11" db="EMBL/GenBank/DDBJ databases">
        <authorList>
            <person name="Varghese N."/>
            <person name="Submissions S."/>
        </authorList>
    </citation>
    <scope>NUCLEOTIDE SEQUENCE [LARGE SCALE GENOMIC DNA]</scope>
    <source>
        <strain evidence="10">DSM 14834</strain>
    </source>
</reference>
<dbReference type="GO" id="GO:0160138">
    <property type="term" value="F:23S rRNA pseudouridine(2604) synthase activity"/>
    <property type="evidence" value="ECO:0007669"/>
    <property type="project" value="UniProtKB-EC"/>
</dbReference>
<evidence type="ECO:0000256" key="6">
    <source>
        <dbReference type="PROSITE-ProRule" id="PRU00182"/>
    </source>
</evidence>
<dbReference type="CDD" id="cd00165">
    <property type="entry name" value="S4"/>
    <property type="match status" value="1"/>
</dbReference>
<evidence type="ECO:0000256" key="5">
    <source>
        <dbReference type="ARBA" id="ARBA00036535"/>
    </source>
</evidence>
<dbReference type="NCBIfam" id="TIGR00093">
    <property type="entry name" value="pseudouridine synthase"/>
    <property type="match status" value="1"/>
</dbReference>
<name>A0A1M4UY61_9GAMM</name>
<dbReference type="InterPro" id="IPR020103">
    <property type="entry name" value="PsdUridine_synth_cat_dom_sf"/>
</dbReference>
<dbReference type="Gene3D" id="3.30.70.580">
    <property type="entry name" value="Pseudouridine synthase I, catalytic domain, N-terminal subdomain"/>
    <property type="match status" value="1"/>
</dbReference>
<keyword evidence="2" id="KW-0698">rRNA processing</keyword>
<evidence type="ECO:0000256" key="7">
    <source>
        <dbReference type="RuleBase" id="RU003887"/>
    </source>
</evidence>
<dbReference type="PROSITE" id="PS01149">
    <property type="entry name" value="PSI_RSU"/>
    <property type="match status" value="1"/>
</dbReference>
<evidence type="ECO:0000313" key="9">
    <source>
        <dbReference type="EMBL" id="SHE61599.1"/>
    </source>
</evidence>
<dbReference type="EC" id="5.4.99.-" evidence="7"/>
<proteinExistence type="inferred from homology"/>
<sequence>MRGVGRPSAGNDGGRRIGLARVLSKRGLCSRSQARQWIEAGRVTLDGVIVRDPEYPVRDVMRAAIEIDGRPVGAANRLYLMLNKPRGLVTTARDEHGRDTVYRCFDGAGLGWIAPVGRLDKASEGLLLFTNDPQWAARITDPDTGPDKTYHVQVDRIPDGALLDALRAGVEVDGEWLRVVSVDVLRAGEKTAWLEIVLDEGRHRHIRRLLAAFNIGVLRLVRVAIGPLALGELPKGQWRPLTADEVAALAGG</sequence>
<dbReference type="InterPro" id="IPR050343">
    <property type="entry name" value="RsuA_PseudoU_synthase"/>
</dbReference>
<evidence type="ECO:0000256" key="1">
    <source>
        <dbReference type="ARBA" id="ARBA00008348"/>
    </source>
</evidence>
<dbReference type="EMBL" id="FQUK01000009">
    <property type="protein sequence ID" value="SHE61599.1"/>
    <property type="molecule type" value="Genomic_DNA"/>
</dbReference>
<dbReference type="InterPro" id="IPR042092">
    <property type="entry name" value="PsdUridine_s_RsuA/RluB/E/F_cat"/>
</dbReference>
<dbReference type="Pfam" id="PF00849">
    <property type="entry name" value="PseudoU_synth_2"/>
    <property type="match status" value="1"/>
</dbReference>
<dbReference type="GO" id="GO:0000455">
    <property type="term" value="P:enzyme-directed rRNA pseudouridine synthesis"/>
    <property type="evidence" value="ECO:0007669"/>
    <property type="project" value="UniProtKB-ARBA"/>
</dbReference>
<dbReference type="AlphaFoldDB" id="A0A1M4UY61"/>
<dbReference type="PROSITE" id="PS50889">
    <property type="entry name" value="S4"/>
    <property type="match status" value="1"/>
</dbReference>
<evidence type="ECO:0000256" key="3">
    <source>
        <dbReference type="ARBA" id="ARBA00023235"/>
    </source>
</evidence>
<evidence type="ECO:0000259" key="8">
    <source>
        <dbReference type="SMART" id="SM00363"/>
    </source>
</evidence>
<dbReference type="SUPFAM" id="SSF55120">
    <property type="entry name" value="Pseudouridine synthase"/>
    <property type="match status" value="1"/>
</dbReference>
<dbReference type="PANTHER" id="PTHR47683">
    <property type="entry name" value="PSEUDOURIDINE SYNTHASE FAMILY PROTEIN-RELATED"/>
    <property type="match status" value="1"/>
</dbReference>
<comment type="catalytic activity">
    <reaction evidence="4">
        <text>uridine(35) in tRNA(Tyr) = pseudouridine(35) in tRNA(Tyr)</text>
        <dbReference type="Rhea" id="RHEA:60556"/>
        <dbReference type="Rhea" id="RHEA-COMP:15607"/>
        <dbReference type="Rhea" id="RHEA-COMP:15608"/>
        <dbReference type="ChEBI" id="CHEBI:65314"/>
        <dbReference type="ChEBI" id="CHEBI:65315"/>
    </reaction>
</comment>
<organism evidence="9 10">
    <name type="scientific">Thermomonas hydrothermalis</name>
    <dbReference type="NCBI Taxonomy" id="213588"/>
    <lineage>
        <taxon>Bacteria</taxon>
        <taxon>Pseudomonadati</taxon>
        <taxon>Pseudomonadota</taxon>
        <taxon>Gammaproteobacteria</taxon>
        <taxon>Lysobacterales</taxon>
        <taxon>Lysobacteraceae</taxon>
        <taxon>Thermomonas</taxon>
    </lineage>
</organism>
<dbReference type="SUPFAM" id="SSF55174">
    <property type="entry name" value="Alpha-L RNA-binding motif"/>
    <property type="match status" value="1"/>
</dbReference>
<keyword evidence="10" id="KW-1185">Reference proteome</keyword>
<protein>
    <recommendedName>
        <fullName evidence="7">Pseudouridine synthase</fullName>
        <ecNumber evidence="7">5.4.99.-</ecNumber>
    </recommendedName>
</protein>
<dbReference type="OrthoDB" id="9807213at2"/>
<dbReference type="InterPro" id="IPR036986">
    <property type="entry name" value="S4_RNA-bd_sf"/>
</dbReference>
<dbReference type="Pfam" id="PF01479">
    <property type="entry name" value="S4"/>
    <property type="match status" value="1"/>
</dbReference>
<evidence type="ECO:0000256" key="2">
    <source>
        <dbReference type="ARBA" id="ARBA00022552"/>
    </source>
</evidence>
<dbReference type="SMART" id="SM00363">
    <property type="entry name" value="S4"/>
    <property type="match status" value="1"/>
</dbReference>
<keyword evidence="6" id="KW-0694">RNA-binding</keyword>
<accession>A0A1M4UY61</accession>
<evidence type="ECO:0000256" key="4">
    <source>
        <dbReference type="ARBA" id="ARBA00036390"/>
    </source>
</evidence>
<dbReference type="GO" id="GO:0003723">
    <property type="term" value="F:RNA binding"/>
    <property type="evidence" value="ECO:0007669"/>
    <property type="project" value="UniProtKB-KW"/>
</dbReference>
<dbReference type="CDD" id="cd02870">
    <property type="entry name" value="PseudoU_synth_RsuA_like"/>
    <property type="match status" value="1"/>
</dbReference>
<dbReference type="Proteomes" id="UP000242857">
    <property type="component" value="Unassembled WGS sequence"/>
</dbReference>
<dbReference type="InterPro" id="IPR020094">
    <property type="entry name" value="TruA/RsuA/RluB/E/F_N"/>
</dbReference>
<comment type="similarity">
    <text evidence="1 7">Belongs to the pseudouridine synthase RsuA family.</text>
</comment>
<comment type="catalytic activity">
    <reaction evidence="5">
        <text>uridine(2604) in 23S rRNA = pseudouridine(2604) in 23S rRNA</text>
        <dbReference type="Rhea" id="RHEA:38875"/>
        <dbReference type="Rhea" id="RHEA-COMP:10093"/>
        <dbReference type="Rhea" id="RHEA-COMP:10094"/>
        <dbReference type="ChEBI" id="CHEBI:65314"/>
        <dbReference type="ChEBI" id="CHEBI:65315"/>
        <dbReference type="EC" id="5.4.99.21"/>
    </reaction>
</comment>
<dbReference type="InterPro" id="IPR006145">
    <property type="entry name" value="PsdUridine_synth_RsuA/RluA"/>
</dbReference>
<dbReference type="RefSeq" id="WP_084602336.1">
    <property type="nucleotide sequence ID" value="NZ_FQUK01000009.1"/>
</dbReference>
<gene>
    <name evidence="9" type="ORF">SAMN02745204_00796</name>
</gene>
<dbReference type="InterPro" id="IPR018496">
    <property type="entry name" value="PsdUridine_synth_RsuA/RluB_CS"/>
</dbReference>
<dbReference type="InterPro" id="IPR000748">
    <property type="entry name" value="PsdUridine_synth_RsuA/RluB/E/F"/>
</dbReference>
<dbReference type="PANTHER" id="PTHR47683:SF2">
    <property type="entry name" value="RNA-BINDING S4 DOMAIN-CONTAINING PROTEIN"/>
    <property type="match status" value="1"/>
</dbReference>
<dbReference type="InterPro" id="IPR002942">
    <property type="entry name" value="S4_RNA-bd"/>
</dbReference>
<dbReference type="STRING" id="213588.SAMN02745204_00796"/>
<evidence type="ECO:0000313" key="10">
    <source>
        <dbReference type="Proteomes" id="UP000242857"/>
    </source>
</evidence>
<dbReference type="Gene3D" id="3.10.290.10">
    <property type="entry name" value="RNA-binding S4 domain"/>
    <property type="match status" value="1"/>
</dbReference>
<keyword evidence="3 7" id="KW-0413">Isomerase</keyword>
<feature type="domain" description="RNA-binding S4" evidence="8">
    <location>
        <begin position="17"/>
        <end position="78"/>
    </location>
</feature>